<name>A0AAE0YZ00_9GAST</name>
<sequence>MHLSSKSRRADRRRTLDIIKVLRHATCLALSHFFSFTCRHVTAPRDCLQVVLAAQDLWASVRDRGVHQAHVTPMRSPGAFSVTARQDLLRDHQQEEDQANSSPTMGHFGSGVAGTYWDVVDPSATCAELCPEVNEVKKSRLSMDKLSVEGHVEIVRSGPDLGCQSWPKSHKPLRS</sequence>
<evidence type="ECO:0000313" key="1">
    <source>
        <dbReference type="EMBL" id="KAK3759848.1"/>
    </source>
</evidence>
<keyword evidence="2" id="KW-1185">Reference proteome</keyword>
<gene>
    <name evidence="1" type="ORF">RRG08_028850</name>
</gene>
<comment type="caution">
    <text evidence="1">The sequence shown here is derived from an EMBL/GenBank/DDBJ whole genome shotgun (WGS) entry which is preliminary data.</text>
</comment>
<dbReference type="Proteomes" id="UP001283361">
    <property type="component" value="Unassembled WGS sequence"/>
</dbReference>
<accession>A0AAE0YZ00</accession>
<dbReference type="EMBL" id="JAWDGP010005065">
    <property type="protein sequence ID" value="KAK3759848.1"/>
    <property type="molecule type" value="Genomic_DNA"/>
</dbReference>
<proteinExistence type="predicted"/>
<protein>
    <submittedName>
        <fullName evidence="1">Uncharacterized protein</fullName>
    </submittedName>
</protein>
<reference evidence="1" key="1">
    <citation type="journal article" date="2023" name="G3 (Bethesda)">
        <title>A reference genome for the long-term kleptoplast-retaining sea slug Elysia crispata morphotype clarki.</title>
        <authorList>
            <person name="Eastman K.E."/>
            <person name="Pendleton A.L."/>
            <person name="Shaikh M.A."/>
            <person name="Suttiyut T."/>
            <person name="Ogas R."/>
            <person name="Tomko P."/>
            <person name="Gavelis G."/>
            <person name="Widhalm J.R."/>
            <person name="Wisecaver J.H."/>
        </authorList>
    </citation>
    <scope>NUCLEOTIDE SEQUENCE</scope>
    <source>
        <strain evidence="1">ECLA1</strain>
    </source>
</reference>
<organism evidence="1 2">
    <name type="scientific">Elysia crispata</name>
    <name type="common">lettuce slug</name>
    <dbReference type="NCBI Taxonomy" id="231223"/>
    <lineage>
        <taxon>Eukaryota</taxon>
        <taxon>Metazoa</taxon>
        <taxon>Spiralia</taxon>
        <taxon>Lophotrochozoa</taxon>
        <taxon>Mollusca</taxon>
        <taxon>Gastropoda</taxon>
        <taxon>Heterobranchia</taxon>
        <taxon>Euthyneura</taxon>
        <taxon>Panpulmonata</taxon>
        <taxon>Sacoglossa</taxon>
        <taxon>Placobranchoidea</taxon>
        <taxon>Plakobranchidae</taxon>
        <taxon>Elysia</taxon>
    </lineage>
</organism>
<evidence type="ECO:0000313" key="2">
    <source>
        <dbReference type="Proteomes" id="UP001283361"/>
    </source>
</evidence>
<dbReference type="AlphaFoldDB" id="A0AAE0YZ00"/>